<dbReference type="Gene3D" id="3.90.10.10">
    <property type="entry name" value="Cytochrome C3"/>
    <property type="match status" value="1"/>
</dbReference>
<sequence length="330" mass="35498">MKKLIWMSVLAGSLLVTSLAAAAGLEIVYPADKTVVTKSNYLIIKGGDKPQLEAMVITINGVASDPIDISGADYRAAFGDLLILQPEFDAGKNQVEVKGYVAGKQVARATAVLFYQKDPMTAVPSGFVPFRMHTAEREAKCVGCHNMNPDKVEMRQTDPAKNPCASCHRRMLNRKYVHGPAGAMQCAACHSMQPKNGVKYTVSSDDAALCGGCHRQQEDRFARNKKLHGPVDAGLCLPCHDPHASDQPAQLVAKVNDLCLGCHEAIRGQVHAVQGLTGNSHPLEGRPDPSRPGRELSCAGCHDPHGGAVEQLFVQQKTSRFGLCAVCHQK</sequence>
<keyword evidence="1 3" id="KW-0732">Signal</keyword>
<dbReference type="InterPro" id="IPR010177">
    <property type="entry name" value="Paired_CXXCH_1"/>
</dbReference>
<dbReference type="PANTHER" id="PTHR35038:SF6">
    <property type="entry name" value="SURFACE LOCALIZED DECAHEME CYTOCHROME C LIPOPROTEIN"/>
    <property type="match status" value="1"/>
</dbReference>
<name>A0A1X0YBE2_9BACT</name>
<feature type="region of interest" description="Disordered" evidence="2">
    <location>
        <begin position="277"/>
        <end position="296"/>
    </location>
</feature>
<dbReference type="OrthoDB" id="9783375at2"/>
<dbReference type="PANTHER" id="PTHR35038">
    <property type="entry name" value="DISSIMILATORY SULFITE REDUCTASE SIRA"/>
    <property type="match status" value="1"/>
</dbReference>
<comment type="caution">
    <text evidence="5">The sequence shown here is derived from an EMBL/GenBank/DDBJ whole genome shotgun (WGS) entry which is preliminary data.</text>
</comment>
<dbReference type="GO" id="GO:0016491">
    <property type="term" value="F:oxidoreductase activity"/>
    <property type="evidence" value="ECO:0007669"/>
    <property type="project" value="TreeGrafter"/>
</dbReference>
<feature type="domain" description="Doubled CXXCH motif" evidence="4">
    <location>
        <begin position="294"/>
        <end position="329"/>
    </location>
</feature>
<dbReference type="STRING" id="1969733.B5V00_03895"/>
<evidence type="ECO:0000256" key="1">
    <source>
        <dbReference type="ARBA" id="ARBA00022729"/>
    </source>
</evidence>
<protein>
    <recommendedName>
        <fullName evidence="4">Doubled CXXCH motif domain-containing protein</fullName>
    </recommendedName>
</protein>
<feature type="compositionally biased region" description="Basic and acidic residues" evidence="2">
    <location>
        <begin position="283"/>
        <end position="294"/>
    </location>
</feature>
<keyword evidence="6" id="KW-1185">Reference proteome</keyword>
<evidence type="ECO:0000259" key="4">
    <source>
        <dbReference type="Pfam" id="PF09699"/>
    </source>
</evidence>
<evidence type="ECO:0000313" key="6">
    <source>
        <dbReference type="Proteomes" id="UP000193136"/>
    </source>
</evidence>
<gene>
    <name evidence="5" type="ORF">B5V00_03895</name>
</gene>
<dbReference type="SUPFAM" id="SSF48695">
    <property type="entry name" value="Multiheme cytochromes"/>
    <property type="match status" value="1"/>
</dbReference>
<evidence type="ECO:0000256" key="2">
    <source>
        <dbReference type="SAM" id="MobiDB-lite"/>
    </source>
</evidence>
<feature type="domain" description="Doubled CXXCH motif" evidence="4">
    <location>
        <begin position="178"/>
        <end position="217"/>
    </location>
</feature>
<dbReference type="InterPro" id="IPR051829">
    <property type="entry name" value="Multiheme_Cytochr_ET"/>
</dbReference>
<dbReference type="InterPro" id="IPR036280">
    <property type="entry name" value="Multihaem_cyt_sf"/>
</dbReference>
<dbReference type="RefSeq" id="WP_085009450.1">
    <property type="nucleotide sequence ID" value="NZ_NAAD01000003.1"/>
</dbReference>
<feature type="signal peptide" evidence="3">
    <location>
        <begin position="1"/>
        <end position="22"/>
    </location>
</feature>
<organism evidence="5 6">
    <name type="scientific">Geothermobacter hydrogeniphilus</name>
    <dbReference type="NCBI Taxonomy" id="1969733"/>
    <lineage>
        <taxon>Bacteria</taxon>
        <taxon>Pseudomonadati</taxon>
        <taxon>Thermodesulfobacteriota</taxon>
        <taxon>Desulfuromonadia</taxon>
        <taxon>Desulfuromonadales</taxon>
        <taxon>Geothermobacteraceae</taxon>
        <taxon>Geothermobacter</taxon>
    </lineage>
</organism>
<evidence type="ECO:0000313" key="5">
    <source>
        <dbReference type="EMBL" id="ORJ62437.1"/>
    </source>
</evidence>
<dbReference type="EMBL" id="NAAD01000003">
    <property type="protein sequence ID" value="ORJ62437.1"/>
    <property type="molecule type" value="Genomic_DNA"/>
</dbReference>
<evidence type="ECO:0000256" key="3">
    <source>
        <dbReference type="SAM" id="SignalP"/>
    </source>
</evidence>
<dbReference type="Proteomes" id="UP000193136">
    <property type="component" value="Unassembled WGS sequence"/>
</dbReference>
<dbReference type="Pfam" id="PF09699">
    <property type="entry name" value="Paired_CXXCH_1"/>
    <property type="match status" value="3"/>
</dbReference>
<feature type="chain" id="PRO_5013207814" description="Doubled CXXCH motif domain-containing protein" evidence="3">
    <location>
        <begin position="23"/>
        <end position="330"/>
    </location>
</feature>
<feature type="domain" description="Doubled CXXCH motif" evidence="4">
    <location>
        <begin position="228"/>
        <end position="266"/>
    </location>
</feature>
<dbReference type="Gene3D" id="1.10.1130.10">
    <property type="entry name" value="Flavocytochrome C3, Chain A"/>
    <property type="match status" value="1"/>
</dbReference>
<reference evidence="5 6" key="1">
    <citation type="submission" date="2017-03" db="EMBL/GenBank/DDBJ databases">
        <title>Genome sequence of Geothermobacter sp. EPR-M, Deep-Sea Iron Reducer.</title>
        <authorList>
            <person name="Tully B."/>
            <person name="Savalia P."/>
            <person name="Abuyen K."/>
            <person name="Baughan C."/>
            <person name="Romero E."/>
            <person name="Ronkowski C."/>
            <person name="Torres B."/>
            <person name="Tremblay J."/>
            <person name="Trujillo A."/>
            <person name="Tyler M."/>
            <person name="Perez-Rodriguez I."/>
            <person name="Amend J."/>
        </authorList>
    </citation>
    <scope>NUCLEOTIDE SEQUENCE [LARGE SCALE GENOMIC DNA]</scope>
    <source>
        <strain evidence="5 6">EPR-M</strain>
    </source>
</reference>
<accession>A0A1X0YBE2</accession>
<dbReference type="NCBIfam" id="TIGR01905">
    <property type="entry name" value="paired_CXXCH_1"/>
    <property type="match status" value="1"/>
</dbReference>
<proteinExistence type="predicted"/>
<dbReference type="AlphaFoldDB" id="A0A1X0YBE2"/>